<proteinExistence type="predicted"/>
<accession>A0AAJ0GA07</accession>
<dbReference type="EMBL" id="JAWDJX010000010">
    <property type="protein sequence ID" value="KAK3055018.1"/>
    <property type="molecule type" value="Genomic_DNA"/>
</dbReference>
<organism evidence="1 2">
    <name type="scientific">Extremus antarcticus</name>
    <dbReference type="NCBI Taxonomy" id="702011"/>
    <lineage>
        <taxon>Eukaryota</taxon>
        <taxon>Fungi</taxon>
        <taxon>Dikarya</taxon>
        <taxon>Ascomycota</taxon>
        <taxon>Pezizomycotina</taxon>
        <taxon>Dothideomycetes</taxon>
        <taxon>Dothideomycetidae</taxon>
        <taxon>Mycosphaerellales</taxon>
        <taxon>Extremaceae</taxon>
        <taxon>Extremus</taxon>
    </lineage>
</organism>
<keyword evidence="2" id="KW-1185">Reference proteome</keyword>
<protein>
    <submittedName>
        <fullName evidence="1">Uncharacterized protein</fullName>
    </submittedName>
</protein>
<evidence type="ECO:0000313" key="1">
    <source>
        <dbReference type="EMBL" id="KAK3055018.1"/>
    </source>
</evidence>
<sequence>MRGEIRRSLTRLRSTIEQIPAQYPRYNNARALFLIHWHRSTSGNPIIITGRARNARGDGLTDKIQAAVMAQQKILAIGGLPLFVQGPPADTTQDALQELLAKTEEMIGDKWKNFLYGKRDFLDK</sequence>
<gene>
    <name evidence="1" type="ORF">LTR09_004178</name>
</gene>
<comment type="caution">
    <text evidence="1">The sequence shown here is derived from an EMBL/GenBank/DDBJ whole genome shotgun (WGS) entry which is preliminary data.</text>
</comment>
<name>A0AAJ0GA07_9PEZI</name>
<dbReference type="AlphaFoldDB" id="A0AAJ0GA07"/>
<evidence type="ECO:0000313" key="2">
    <source>
        <dbReference type="Proteomes" id="UP001271007"/>
    </source>
</evidence>
<reference evidence="1" key="1">
    <citation type="submission" date="2023-04" db="EMBL/GenBank/DDBJ databases">
        <title>Black Yeasts Isolated from many extreme environments.</title>
        <authorList>
            <person name="Coleine C."/>
            <person name="Stajich J.E."/>
            <person name="Selbmann L."/>
        </authorList>
    </citation>
    <scope>NUCLEOTIDE SEQUENCE</scope>
    <source>
        <strain evidence="1">CCFEE 5312</strain>
    </source>
</reference>
<dbReference type="Proteomes" id="UP001271007">
    <property type="component" value="Unassembled WGS sequence"/>
</dbReference>